<evidence type="ECO:0000313" key="3">
    <source>
        <dbReference type="Proteomes" id="UP000556084"/>
    </source>
</evidence>
<proteinExistence type="predicted"/>
<keyword evidence="3" id="KW-1185">Reference proteome</keyword>
<dbReference type="Proteomes" id="UP000556084">
    <property type="component" value="Unassembled WGS sequence"/>
</dbReference>
<evidence type="ECO:0000256" key="1">
    <source>
        <dbReference type="SAM" id="MobiDB-lite"/>
    </source>
</evidence>
<protein>
    <submittedName>
        <fullName evidence="2">Uncharacterized protein</fullName>
    </submittedName>
</protein>
<gene>
    <name evidence="2" type="ORF">FHS39_004521</name>
</gene>
<dbReference type="AlphaFoldDB" id="A0A7W7PNF2"/>
<organism evidence="2 3">
    <name type="scientific">Streptomyces olivoverticillatus</name>
    <dbReference type="NCBI Taxonomy" id="66427"/>
    <lineage>
        <taxon>Bacteria</taxon>
        <taxon>Bacillati</taxon>
        <taxon>Actinomycetota</taxon>
        <taxon>Actinomycetes</taxon>
        <taxon>Kitasatosporales</taxon>
        <taxon>Streptomycetaceae</taxon>
        <taxon>Streptomyces</taxon>
    </lineage>
</organism>
<reference evidence="2 3" key="1">
    <citation type="submission" date="2020-08" db="EMBL/GenBank/DDBJ databases">
        <title>Genomic Encyclopedia of Type Strains, Phase III (KMG-III): the genomes of soil and plant-associated and newly described type strains.</title>
        <authorList>
            <person name="Whitman W."/>
        </authorList>
    </citation>
    <scope>NUCLEOTIDE SEQUENCE [LARGE SCALE GENOMIC DNA]</scope>
    <source>
        <strain evidence="2 3">CECT 3266</strain>
    </source>
</reference>
<evidence type="ECO:0000313" key="2">
    <source>
        <dbReference type="EMBL" id="MBB4895443.1"/>
    </source>
</evidence>
<name>A0A7W7PNF2_9ACTN</name>
<dbReference type="EMBL" id="JACHJH010000007">
    <property type="protein sequence ID" value="MBB4895443.1"/>
    <property type="molecule type" value="Genomic_DNA"/>
</dbReference>
<accession>A0A7W7PNF2</accession>
<feature type="region of interest" description="Disordered" evidence="1">
    <location>
        <begin position="1"/>
        <end position="25"/>
    </location>
</feature>
<comment type="caution">
    <text evidence="2">The sequence shown here is derived from an EMBL/GenBank/DDBJ whole genome shotgun (WGS) entry which is preliminary data.</text>
</comment>
<sequence>MCDQPGDGALDRGPPAAVPGLPDGMGGSLAGGRQFGVVGVDVEEPFGLGSGAAFPQRAGGAALLELGGADAAWLWPAEVDGVSGRAGGRAGGGVDVEVVDGEAVGDGLAFRGGFDDRGVALPGQQDTEVAGAVGGVAQNRQPGLLGGQ</sequence>